<name>A0A1M7KLC4_9RHOB</name>
<evidence type="ECO:0000313" key="3">
    <source>
        <dbReference type="Proteomes" id="UP000183974"/>
    </source>
</evidence>
<dbReference type="EMBL" id="FRBR01000031">
    <property type="protein sequence ID" value="SHM66227.1"/>
    <property type="molecule type" value="Genomic_DNA"/>
</dbReference>
<dbReference type="AlphaFoldDB" id="A0A1M7KLC4"/>
<keyword evidence="3" id="KW-1185">Reference proteome</keyword>
<evidence type="ECO:0000256" key="1">
    <source>
        <dbReference type="SAM" id="MobiDB-lite"/>
    </source>
</evidence>
<dbReference type="Proteomes" id="UP000183974">
    <property type="component" value="Unassembled WGS sequence"/>
</dbReference>
<organism evidence="2 3">
    <name type="scientific">Roseovarius pacificus</name>
    <dbReference type="NCBI Taxonomy" id="337701"/>
    <lineage>
        <taxon>Bacteria</taxon>
        <taxon>Pseudomonadati</taxon>
        <taxon>Pseudomonadota</taxon>
        <taxon>Alphaproteobacteria</taxon>
        <taxon>Rhodobacterales</taxon>
        <taxon>Roseobacteraceae</taxon>
        <taxon>Roseovarius</taxon>
    </lineage>
</organism>
<proteinExistence type="predicted"/>
<feature type="region of interest" description="Disordered" evidence="1">
    <location>
        <begin position="1"/>
        <end position="22"/>
    </location>
</feature>
<gene>
    <name evidence="2" type="ORF">SAMN05444398_1312</name>
</gene>
<protein>
    <submittedName>
        <fullName evidence="2">Uncharacterized protein</fullName>
    </submittedName>
</protein>
<sequence>MSHTTVADGTELHTHVEGEGTDVVVMQGRPLGHDM</sequence>
<reference evidence="2 3" key="1">
    <citation type="submission" date="2016-11" db="EMBL/GenBank/DDBJ databases">
        <authorList>
            <person name="Jaros S."/>
            <person name="Januszkiewicz K."/>
            <person name="Wedrychowicz H."/>
        </authorList>
    </citation>
    <scope>NUCLEOTIDE SEQUENCE [LARGE SCALE GENOMIC DNA]</scope>
    <source>
        <strain evidence="2 3">DSM 29589</strain>
    </source>
</reference>
<accession>A0A1M7KLC4</accession>
<evidence type="ECO:0000313" key="2">
    <source>
        <dbReference type="EMBL" id="SHM66227.1"/>
    </source>
</evidence>